<dbReference type="KEGG" id="gtr:GLOTRDRAFT_76447"/>
<gene>
    <name evidence="1" type="ORF">GLOTRDRAFT_76447</name>
</gene>
<dbReference type="EMBL" id="KB469302">
    <property type="protein sequence ID" value="EPQ55165.1"/>
    <property type="molecule type" value="Genomic_DNA"/>
</dbReference>
<dbReference type="OrthoDB" id="2967263at2759"/>
<dbReference type="AlphaFoldDB" id="S7RLA1"/>
<dbReference type="InterPro" id="IPR009097">
    <property type="entry name" value="Cyclic_Pdiesterase"/>
</dbReference>
<dbReference type="STRING" id="670483.S7RLA1"/>
<dbReference type="Proteomes" id="UP000030669">
    <property type="component" value="Unassembled WGS sequence"/>
</dbReference>
<dbReference type="eggNOG" id="ENOG502S7CF">
    <property type="taxonomic scope" value="Eukaryota"/>
</dbReference>
<reference evidence="1 2" key="1">
    <citation type="journal article" date="2012" name="Science">
        <title>The Paleozoic origin of enzymatic lignin decomposition reconstructed from 31 fungal genomes.</title>
        <authorList>
            <person name="Floudas D."/>
            <person name="Binder M."/>
            <person name="Riley R."/>
            <person name="Barry K."/>
            <person name="Blanchette R.A."/>
            <person name="Henrissat B."/>
            <person name="Martinez A.T."/>
            <person name="Otillar R."/>
            <person name="Spatafora J.W."/>
            <person name="Yadav J.S."/>
            <person name="Aerts A."/>
            <person name="Benoit I."/>
            <person name="Boyd A."/>
            <person name="Carlson A."/>
            <person name="Copeland A."/>
            <person name="Coutinho P.M."/>
            <person name="de Vries R.P."/>
            <person name="Ferreira P."/>
            <person name="Findley K."/>
            <person name="Foster B."/>
            <person name="Gaskell J."/>
            <person name="Glotzer D."/>
            <person name="Gorecki P."/>
            <person name="Heitman J."/>
            <person name="Hesse C."/>
            <person name="Hori C."/>
            <person name="Igarashi K."/>
            <person name="Jurgens J.A."/>
            <person name="Kallen N."/>
            <person name="Kersten P."/>
            <person name="Kohler A."/>
            <person name="Kuees U."/>
            <person name="Kumar T.K.A."/>
            <person name="Kuo A."/>
            <person name="LaButti K."/>
            <person name="Larrondo L.F."/>
            <person name="Lindquist E."/>
            <person name="Ling A."/>
            <person name="Lombard V."/>
            <person name="Lucas S."/>
            <person name="Lundell T."/>
            <person name="Martin R."/>
            <person name="McLaughlin D.J."/>
            <person name="Morgenstern I."/>
            <person name="Morin E."/>
            <person name="Murat C."/>
            <person name="Nagy L.G."/>
            <person name="Nolan M."/>
            <person name="Ohm R.A."/>
            <person name="Patyshakuliyeva A."/>
            <person name="Rokas A."/>
            <person name="Ruiz-Duenas F.J."/>
            <person name="Sabat G."/>
            <person name="Salamov A."/>
            <person name="Samejima M."/>
            <person name="Schmutz J."/>
            <person name="Slot J.C."/>
            <person name="St John F."/>
            <person name="Stenlid J."/>
            <person name="Sun H."/>
            <person name="Sun S."/>
            <person name="Syed K."/>
            <person name="Tsang A."/>
            <person name="Wiebenga A."/>
            <person name="Young D."/>
            <person name="Pisabarro A."/>
            <person name="Eastwood D.C."/>
            <person name="Martin F."/>
            <person name="Cullen D."/>
            <person name="Grigoriev I.V."/>
            <person name="Hibbett D.S."/>
        </authorList>
    </citation>
    <scope>NUCLEOTIDE SEQUENCE [LARGE SCALE GENOMIC DNA]</scope>
    <source>
        <strain evidence="1 2">ATCC 11539</strain>
    </source>
</reference>
<dbReference type="HOGENOM" id="CLU_051290_0_0_1"/>
<proteinExistence type="predicted"/>
<dbReference type="GeneID" id="19308608"/>
<dbReference type="OMA" id="FVDPRNC"/>
<evidence type="ECO:0000313" key="1">
    <source>
        <dbReference type="EMBL" id="EPQ55165.1"/>
    </source>
</evidence>
<evidence type="ECO:0008006" key="3">
    <source>
        <dbReference type="Google" id="ProtNLM"/>
    </source>
</evidence>
<sequence>MSADLQALPNPFATLLNGIENNPRAIRDLCDHHRVTRQAASTAALLSSDNIVVDPILVNVVKEGESSDPRNSLVVWTRPSQAVKQLVRDVQRALRAIEPAIWLMPEADLHMTTMEWFHSVDTETAHGITDKIPLDVVQSITTGPKTPVLLDTPVLSFDQHALAITFLPSLQTHDVYTYLHYRRDLVDTAASVHDPDLAIKMRYAAPSAHVTIARFKEPLARNNTTRSWVEALERIDRDIVRPRQDLVWKIEGPAIMRAGTVWYGGGWTLKGSLRQN</sequence>
<evidence type="ECO:0000313" key="2">
    <source>
        <dbReference type="Proteomes" id="UP000030669"/>
    </source>
</evidence>
<keyword evidence="2" id="KW-1185">Reference proteome</keyword>
<accession>S7RLA1</accession>
<dbReference type="RefSeq" id="XP_007866326.1">
    <property type="nucleotide sequence ID" value="XM_007868135.1"/>
</dbReference>
<protein>
    <recommendedName>
        <fullName evidence="3">DUF1868 domain-containing protein</fullName>
    </recommendedName>
</protein>
<organism evidence="1 2">
    <name type="scientific">Gloeophyllum trabeum (strain ATCC 11539 / FP-39264 / Madison 617)</name>
    <name type="common">Brown rot fungus</name>
    <dbReference type="NCBI Taxonomy" id="670483"/>
    <lineage>
        <taxon>Eukaryota</taxon>
        <taxon>Fungi</taxon>
        <taxon>Dikarya</taxon>
        <taxon>Basidiomycota</taxon>
        <taxon>Agaricomycotina</taxon>
        <taxon>Agaricomycetes</taxon>
        <taxon>Gloeophyllales</taxon>
        <taxon>Gloeophyllaceae</taxon>
        <taxon>Gloeophyllum</taxon>
    </lineage>
</organism>
<dbReference type="SUPFAM" id="SSF55144">
    <property type="entry name" value="LigT-like"/>
    <property type="match status" value="1"/>
</dbReference>
<name>S7RLA1_GLOTA</name>